<dbReference type="InterPro" id="IPR050927">
    <property type="entry name" value="TRPM"/>
</dbReference>
<feature type="coiled-coil region" evidence="5">
    <location>
        <begin position="452"/>
        <end position="490"/>
    </location>
</feature>
<feature type="transmembrane region" description="Helical" evidence="7">
    <location>
        <begin position="313"/>
        <end position="335"/>
    </location>
</feature>
<name>A0A7S3AYL1_9EUKA</name>
<evidence type="ECO:0000256" key="6">
    <source>
        <dbReference type="SAM" id="MobiDB-lite"/>
    </source>
</evidence>
<comment type="subcellular location">
    <subcellularLocation>
        <location evidence="1">Membrane</location>
        <topology evidence="1">Multi-pass membrane protein</topology>
    </subcellularLocation>
</comment>
<feature type="compositionally biased region" description="Polar residues" evidence="6">
    <location>
        <begin position="783"/>
        <end position="792"/>
    </location>
</feature>
<feature type="domain" description="Ion transport" evidence="8">
    <location>
        <begin position="111"/>
        <end position="348"/>
    </location>
</feature>
<feature type="transmembrane region" description="Helical" evidence="7">
    <location>
        <begin position="77"/>
        <end position="98"/>
    </location>
</feature>
<feature type="region of interest" description="Disordered" evidence="6">
    <location>
        <begin position="646"/>
        <end position="792"/>
    </location>
</feature>
<feature type="transmembrane region" description="Helical" evidence="7">
    <location>
        <begin position="210"/>
        <end position="235"/>
    </location>
</feature>
<evidence type="ECO:0000256" key="2">
    <source>
        <dbReference type="ARBA" id="ARBA00022692"/>
    </source>
</evidence>
<keyword evidence="5" id="KW-0175">Coiled coil</keyword>
<keyword evidence="4 7" id="KW-0472">Membrane</keyword>
<feature type="compositionally biased region" description="Low complexity" evidence="6">
    <location>
        <begin position="744"/>
        <end position="766"/>
    </location>
</feature>
<evidence type="ECO:0000256" key="5">
    <source>
        <dbReference type="SAM" id="Coils"/>
    </source>
</evidence>
<dbReference type="InterPro" id="IPR005821">
    <property type="entry name" value="Ion_trans_dom"/>
</dbReference>
<evidence type="ECO:0000256" key="3">
    <source>
        <dbReference type="ARBA" id="ARBA00022989"/>
    </source>
</evidence>
<dbReference type="Pfam" id="PF00520">
    <property type="entry name" value="Ion_trans"/>
    <property type="match status" value="1"/>
</dbReference>
<feature type="compositionally biased region" description="Basic and acidic residues" evidence="6">
    <location>
        <begin position="703"/>
        <end position="743"/>
    </location>
</feature>
<proteinExistence type="predicted"/>
<accession>A0A7S3AYL1</accession>
<dbReference type="PANTHER" id="PTHR13800">
    <property type="entry name" value="TRANSIENT RECEPTOR POTENTIAL CATION CHANNEL, SUBFAMILY M, MEMBER 6"/>
    <property type="match status" value="1"/>
</dbReference>
<keyword evidence="2 7" id="KW-0812">Transmembrane</keyword>
<sequence length="792" mass="86599">MPTSGVLAEQLLAESELYPPLEDDATLHNDADDEDSDLDHDEDALRVDEAESTLQDLIEDLRSQRWFFFFLVPKVKFVMYLTCHICQVAFLSTVVLGGGAQENGALSPKIHPPEVIYWVWSQLFFVAELKEFKNFRWDGIKLYWRSTWNRIDITTVVLIYASIWIRLRCRDVDMLSEQDATPDPETALADPEEARLCTDLEVWARNTYGIVLLLLSIKILSYGTYFESIGVYVIILGEVYRRDVSVFAILVVIISTGVGFTSTLLLSRFQATAITDDSRAFSSPIFMPFWSLVGYFNEMDLPTQVGDENPTRIIFPLILFLYLVAVIVLINLLIAAMTETYQKVKESAELYWMYERAQLIQEFKRKGALPPPLNVFTVVLWDFPHGLRSVFRTCWGYVAPYATSDLASTAAPSLGQKAAILNVRDGFAMVPGPSQLRRFVRRMQIALKRSIKKEHAVKKETVEYQVQELRQQLKDMAREQRSQFEQLAAASAIHHDGPNQTPRTPRHRASIRLSHAESFKQSSSKRSGASGDRGSEGQRPADNSAAALRGSNSNEPSFNRGKSPLGDRASGGGGCGMMSGGDRSTGGPAHGQRHPAALSALNHALGQGWSFNLGPGVSVIEQAGALAAGAGVGASCGRVAVLSGTNTNSNNSDSSREGVLGEAGQLSGTQDGDGVDNGTRVHTNAPDGARPPHTPTRRTRQVPPERHARFDMLSDRDELQEELRSGTPMLKERAPSMRPRDRGACASGADASSAGASGAGVSSDGALRSAQVGGADSDRPESGRSTSSRLSA</sequence>
<evidence type="ECO:0000256" key="7">
    <source>
        <dbReference type="SAM" id="Phobius"/>
    </source>
</evidence>
<gene>
    <name evidence="9" type="ORF">HERI1096_LOCUS19958</name>
</gene>
<evidence type="ECO:0000256" key="1">
    <source>
        <dbReference type="ARBA" id="ARBA00004141"/>
    </source>
</evidence>
<dbReference type="GO" id="GO:0005261">
    <property type="term" value="F:monoatomic cation channel activity"/>
    <property type="evidence" value="ECO:0007669"/>
    <property type="project" value="TreeGrafter"/>
</dbReference>
<evidence type="ECO:0000259" key="8">
    <source>
        <dbReference type="Pfam" id="PF00520"/>
    </source>
</evidence>
<dbReference type="GO" id="GO:0030001">
    <property type="term" value="P:metal ion transport"/>
    <property type="evidence" value="ECO:0007669"/>
    <property type="project" value="TreeGrafter"/>
</dbReference>
<evidence type="ECO:0000256" key="4">
    <source>
        <dbReference type="ARBA" id="ARBA00023136"/>
    </source>
</evidence>
<organism evidence="9">
    <name type="scientific">Haptolina ericina</name>
    <dbReference type="NCBI Taxonomy" id="156174"/>
    <lineage>
        <taxon>Eukaryota</taxon>
        <taxon>Haptista</taxon>
        <taxon>Haptophyta</taxon>
        <taxon>Prymnesiophyceae</taxon>
        <taxon>Prymnesiales</taxon>
        <taxon>Prymnesiaceae</taxon>
        <taxon>Haptolina</taxon>
    </lineage>
</organism>
<protein>
    <recommendedName>
        <fullName evidence="8">Ion transport domain-containing protein</fullName>
    </recommendedName>
</protein>
<feature type="transmembrane region" description="Helical" evidence="7">
    <location>
        <begin position="247"/>
        <end position="266"/>
    </location>
</feature>
<reference evidence="9" key="1">
    <citation type="submission" date="2021-01" db="EMBL/GenBank/DDBJ databases">
        <authorList>
            <person name="Corre E."/>
            <person name="Pelletier E."/>
            <person name="Niang G."/>
            <person name="Scheremetjew M."/>
            <person name="Finn R."/>
            <person name="Kale V."/>
            <person name="Holt S."/>
            <person name="Cochrane G."/>
            <person name="Meng A."/>
            <person name="Brown T."/>
            <person name="Cohen L."/>
        </authorList>
    </citation>
    <scope>NUCLEOTIDE SEQUENCE</scope>
    <source>
        <strain evidence="9">CCMP281</strain>
    </source>
</reference>
<dbReference type="AlphaFoldDB" id="A0A7S3AYL1"/>
<feature type="compositionally biased region" description="Gly residues" evidence="6">
    <location>
        <begin position="569"/>
        <end position="579"/>
    </location>
</feature>
<evidence type="ECO:0000313" key="9">
    <source>
        <dbReference type="EMBL" id="CAE0119259.1"/>
    </source>
</evidence>
<dbReference type="PANTHER" id="PTHR13800:SF1">
    <property type="entry name" value="TRANSIENT RECEPTOR POTENTIAL CATION CHANNEL TRPM"/>
    <property type="match status" value="1"/>
</dbReference>
<keyword evidence="3 7" id="KW-1133">Transmembrane helix</keyword>
<dbReference type="EMBL" id="HBHX01035951">
    <property type="protein sequence ID" value="CAE0119259.1"/>
    <property type="molecule type" value="Transcribed_RNA"/>
</dbReference>
<dbReference type="GO" id="GO:0005886">
    <property type="term" value="C:plasma membrane"/>
    <property type="evidence" value="ECO:0007669"/>
    <property type="project" value="TreeGrafter"/>
</dbReference>
<feature type="region of interest" description="Disordered" evidence="6">
    <location>
        <begin position="515"/>
        <end position="594"/>
    </location>
</feature>